<dbReference type="SUPFAM" id="SSF54506">
    <property type="entry name" value="Diaminopimelate epimerase-like"/>
    <property type="match status" value="2"/>
</dbReference>
<keyword evidence="3" id="KW-0963">Cytoplasm</keyword>
<feature type="binding site" evidence="3">
    <location>
        <position position="66"/>
    </location>
    <ligand>
        <name>substrate</name>
    </ligand>
</feature>
<feature type="active site" description="Proton donor" evidence="3">
    <location>
        <position position="74"/>
    </location>
</feature>
<dbReference type="Pfam" id="PF01678">
    <property type="entry name" value="DAP_epimerase"/>
    <property type="match status" value="2"/>
</dbReference>
<feature type="binding site" evidence="3">
    <location>
        <position position="14"/>
    </location>
    <ligand>
        <name>substrate</name>
    </ligand>
</feature>
<feature type="binding site" evidence="3">
    <location>
        <position position="171"/>
    </location>
    <ligand>
        <name>substrate</name>
    </ligand>
</feature>
<comment type="caution">
    <text evidence="5">The sequence shown here is derived from an EMBL/GenBank/DDBJ whole genome shotgun (WGS) entry which is preliminary data.</text>
</comment>
<keyword evidence="6" id="KW-1185">Reference proteome</keyword>
<accession>A0AAE3XH77</accession>
<name>A0AAE3XH77_9BACT</name>
<dbReference type="PANTHER" id="PTHR31689:SF0">
    <property type="entry name" value="DIAMINOPIMELATE EPIMERASE"/>
    <property type="match status" value="1"/>
</dbReference>
<evidence type="ECO:0000256" key="3">
    <source>
        <dbReference type="HAMAP-Rule" id="MF_00197"/>
    </source>
</evidence>
<feature type="binding site" evidence="3">
    <location>
        <begin position="200"/>
        <end position="201"/>
    </location>
    <ligand>
        <name>substrate</name>
    </ligand>
</feature>
<dbReference type="AlphaFoldDB" id="A0AAE3XH77"/>
<dbReference type="NCBIfam" id="TIGR00652">
    <property type="entry name" value="DapF"/>
    <property type="match status" value="1"/>
</dbReference>
<evidence type="ECO:0000256" key="2">
    <source>
        <dbReference type="ARBA" id="ARBA00023235"/>
    </source>
</evidence>
<dbReference type="PANTHER" id="PTHR31689">
    <property type="entry name" value="DIAMINOPIMELATE EPIMERASE, CHLOROPLASTIC"/>
    <property type="match status" value="1"/>
</dbReference>
<comment type="function">
    <text evidence="3">Catalyzes the stereoinversion of LL-2,6-diaminopimelate (L,L-DAP) to meso-diaminopimelate (meso-DAP), a precursor of L-lysine and an essential component of the bacterial peptidoglycan.</text>
</comment>
<evidence type="ECO:0000256" key="1">
    <source>
        <dbReference type="ARBA" id="ARBA00010219"/>
    </source>
</evidence>
<feature type="binding site" evidence="3">
    <location>
        <begin position="189"/>
        <end position="190"/>
    </location>
    <ligand>
        <name>substrate</name>
    </ligand>
</feature>
<dbReference type="EMBL" id="JAVDQD010000001">
    <property type="protein sequence ID" value="MDR6237606.1"/>
    <property type="molecule type" value="Genomic_DNA"/>
</dbReference>
<comment type="subunit">
    <text evidence="3">Homodimer.</text>
</comment>
<protein>
    <recommendedName>
        <fullName evidence="3 4">Diaminopimelate epimerase</fullName>
        <shortName evidence="3">DAP epimerase</shortName>
        <ecNumber evidence="3 4">5.1.1.7</ecNumber>
    </recommendedName>
    <alternativeName>
        <fullName evidence="3">PLP-independent amino acid racemase</fullName>
    </alternativeName>
</protein>
<evidence type="ECO:0000313" key="6">
    <source>
        <dbReference type="Proteomes" id="UP001185092"/>
    </source>
</evidence>
<feature type="site" description="Could be important to modulate the pK values of the two catalytic cysteine residues" evidence="3">
    <location>
        <position position="189"/>
    </location>
</feature>
<dbReference type="EC" id="5.1.1.7" evidence="3 4"/>
<dbReference type="HAMAP" id="MF_00197">
    <property type="entry name" value="DAP_epimerase"/>
    <property type="match status" value="1"/>
</dbReference>
<dbReference type="GO" id="GO:0008837">
    <property type="term" value="F:diaminopimelate epimerase activity"/>
    <property type="evidence" value="ECO:0007669"/>
    <property type="project" value="UniProtKB-UniRule"/>
</dbReference>
<comment type="similarity">
    <text evidence="1 3">Belongs to the diaminopimelate epimerase family.</text>
</comment>
<dbReference type="InterPro" id="IPR001653">
    <property type="entry name" value="DAP_epimerase_DapF"/>
</dbReference>
<gene>
    <name evidence="3" type="primary">dapF</name>
    <name evidence="5" type="ORF">HNQ88_000582</name>
</gene>
<dbReference type="Gene3D" id="3.10.310.10">
    <property type="entry name" value="Diaminopimelate Epimerase, Chain A, domain 1"/>
    <property type="match status" value="2"/>
</dbReference>
<dbReference type="GO" id="GO:0009089">
    <property type="term" value="P:lysine biosynthetic process via diaminopimelate"/>
    <property type="evidence" value="ECO:0007669"/>
    <property type="project" value="UniProtKB-UniRule"/>
</dbReference>
<comment type="subcellular location">
    <subcellularLocation>
        <location evidence="3">Cytoplasm</location>
    </subcellularLocation>
</comment>
<keyword evidence="2 3" id="KW-0413">Isomerase</keyword>
<keyword evidence="3" id="KW-0457">Lysine biosynthesis</keyword>
<proteinExistence type="inferred from homology"/>
<evidence type="ECO:0000313" key="5">
    <source>
        <dbReference type="EMBL" id="MDR6237606.1"/>
    </source>
</evidence>
<feature type="site" description="Could be important to modulate the pK values of the two catalytic cysteine residues" evidence="3">
    <location>
        <position position="138"/>
    </location>
</feature>
<reference evidence="5" key="1">
    <citation type="submission" date="2023-07" db="EMBL/GenBank/DDBJ databases">
        <title>Genomic Encyclopedia of Type Strains, Phase IV (KMG-IV): sequencing the most valuable type-strain genomes for metagenomic binning, comparative biology and taxonomic classification.</title>
        <authorList>
            <person name="Goeker M."/>
        </authorList>
    </citation>
    <scope>NUCLEOTIDE SEQUENCE</scope>
    <source>
        <strain evidence="5">DSM 26174</strain>
    </source>
</reference>
<comment type="catalytic activity">
    <reaction evidence="3">
        <text>(2S,6S)-2,6-diaminopimelate = meso-2,6-diaminopimelate</text>
        <dbReference type="Rhea" id="RHEA:15393"/>
        <dbReference type="ChEBI" id="CHEBI:57609"/>
        <dbReference type="ChEBI" id="CHEBI:57791"/>
        <dbReference type="EC" id="5.1.1.7"/>
    </reaction>
</comment>
<dbReference type="Proteomes" id="UP001185092">
    <property type="component" value="Unassembled WGS sequence"/>
</dbReference>
<comment type="pathway">
    <text evidence="3">Amino-acid biosynthesis; L-lysine biosynthesis via DAP pathway; DL-2,6-diaminopimelate from LL-2,6-diaminopimelate: step 1/1.</text>
</comment>
<dbReference type="GO" id="GO:0005829">
    <property type="term" value="C:cytosol"/>
    <property type="evidence" value="ECO:0007669"/>
    <property type="project" value="TreeGrafter"/>
</dbReference>
<organism evidence="5 6">
    <name type="scientific">Aureibacter tunicatorum</name>
    <dbReference type="NCBI Taxonomy" id="866807"/>
    <lineage>
        <taxon>Bacteria</taxon>
        <taxon>Pseudomonadati</taxon>
        <taxon>Bacteroidota</taxon>
        <taxon>Cytophagia</taxon>
        <taxon>Cytophagales</taxon>
        <taxon>Persicobacteraceae</taxon>
        <taxon>Aureibacter</taxon>
    </lineage>
</organism>
<comment type="caution">
    <text evidence="3">Lacks conserved residue(s) required for the propagation of feature annotation.</text>
</comment>
<keyword evidence="3" id="KW-0028">Amino-acid biosynthesis</keyword>
<evidence type="ECO:0000256" key="4">
    <source>
        <dbReference type="NCBIfam" id="TIGR00652"/>
    </source>
</evidence>
<sequence>MQKLKFYKYQGTGNDFVMIDNRDMAIASENVSLVKRLCDRKFGVGADGLILIQPLEGYDFEMIYFNADGTKSLCGNGCRSAVMFARHLGIVGNKASFMTIDGGLKAQVNDDEVKLGMPDVKKVEEIDGDYYVNTGSPHYVAFVDEVKDYPVFEMGRSIRNNEHFAPKGGTNVNFVQKLSDHEVFVRTYERGVEDETLSCGTGVTGVVLVCHFAKQMTSPVTVQTLGGTLQISFDYDANGYTNICLQGPAKKVFEGEIEI</sequence>
<feature type="binding site" evidence="3">
    <location>
        <begin position="75"/>
        <end position="76"/>
    </location>
    <ligand>
        <name>substrate</name>
    </ligand>
</feature>
<feature type="active site" description="Proton acceptor" evidence="3">
    <location>
        <position position="199"/>
    </location>
</feature>
<dbReference type="RefSeq" id="WP_309937073.1">
    <property type="nucleotide sequence ID" value="NZ_AP025305.1"/>
</dbReference>